<dbReference type="NCBIfam" id="NF006518">
    <property type="entry name" value="PRK08965.1-2"/>
    <property type="match status" value="1"/>
</dbReference>
<feature type="transmembrane region" description="Helical" evidence="7">
    <location>
        <begin position="29"/>
        <end position="59"/>
    </location>
</feature>
<dbReference type="InterPro" id="IPR002758">
    <property type="entry name" value="Cation_antiport_E"/>
</dbReference>
<keyword evidence="9" id="KW-1185">Reference proteome</keyword>
<dbReference type="EMBL" id="VJOL01000007">
    <property type="protein sequence ID" value="TSE31177.1"/>
    <property type="molecule type" value="Genomic_DNA"/>
</dbReference>
<reference evidence="8 9" key="1">
    <citation type="submission" date="2019-07" db="EMBL/GenBank/DDBJ databases">
        <title>Tepidimonas thermarum AA-1 draft genome.</title>
        <authorList>
            <person name="Da Costa M.S."/>
            <person name="Froufe H.J.C."/>
            <person name="Egas C."/>
            <person name="Albuquerque L."/>
        </authorList>
    </citation>
    <scope>NUCLEOTIDE SEQUENCE [LARGE SCALE GENOMIC DNA]</scope>
    <source>
        <strain evidence="8 9">AA-1</strain>
    </source>
</reference>
<evidence type="ECO:0000256" key="6">
    <source>
        <dbReference type="ARBA" id="ARBA00023136"/>
    </source>
</evidence>
<evidence type="ECO:0000256" key="3">
    <source>
        <dbReference type="ARBA" id="ARBA00022475"/>
    </source>
</evidence>
<comment type="caution">
    <text evidence="8">The sequence shown here is derived from an EMBL/GenBank/DDBJ whole genome shotgun (WGS) entry which is preliminary data.</text>
</comment>
<evidence type="ECO:0000256" key="1">
    <source>
        <dbReference type="ARBA" id="ARBA00004651"/>
    </source>
</evidence>
<evidence type="ECO:0000256" key="7">
    <source>
        <dbReference type="SAM" id="Phobius"/>
    </source>
</evidence>
<protein>
    <submittedName>
        <fullName evidence="8">Na(+)/H(+) antiporter subunit E</fullName>
    </submittedName>
</protein>
<feature type="transmembrane region" description="Helical" evidence="7">
    <location>
        <begin position="79"/>
        <end position="102"/>
    </location>
</feature>
<evidence type="ECO:0000313" key="9">
    <source>
        <dbReference type="Proteomes" id="UP000318542"/>
    </source>
</evidence>
<organism evidence="8 9">
    <name type="scientific">Tepidimonas thermarum</name>
    <dbReference type="NCBI Taxonomy" id="335431"/>
    <lineage>
        <taxon>Bacteria</taxon>
        <taxon>Pseudomonadati</taxon>
        <taxon>Pseudomonadota</taxon>
        <taxon>Betaproteobacteria</taxon>
        <taxon>Burkholderiales</taxon>
        <taxon>Tepidimonas</taxon>
    </lineage>
</organism>
<keyword evidence="3" id="KW-1003">Cell membrane</keyword>
<dbReference type="Proteomes" id="UP000318542">
    <property type="component" value="Unassembled WGS sequence"/>
</dbReference>
<keyword evidence="5 7" id="KW-1133">Transmembrane helix</keyword>
<dbReference type="PANTHER" id="PTHR34584">
    <property type="entry name" value="NA(+)/H(+) ANTIPORTER SUBUNIT E1"/>
    <property type="match status" value="1"/>
</dbReference>
<comment type="similarity">
    <text evidence="2">Belongs to the CPA3 antiporters (TC 2.A.63) subunit E family.</text>
</comment>
<dbReference type="PANTHER" id="PTHR34584:SF1">
    <property type="entry name" value="NA(+)_H(+) ANTIPORTER SUBUNIT E1"/>
    <property type="match status" value="1"/>
</dbReference>
<dbReference type="Pfam" id="PF01899">
    <property type="entry name" value="MNHE"/>
    <property type="match status" value="1"/>
</dbReference>
<keyword evidence="4 7" id="KW-0812">Transmembrane</keyword>
<dbReference type="PIRSF" id="PIRSF019239">
    <property type="entry name" value="MrpE"/>
    <property type="match status" value="1"/>
</dbReference>
<accession>A0A554X5U2</accession>
<proteinExistence type="inferred from homology"/>
<dbReference type="GO" id="GO:0008324">
    <property type="term" value="F:monoatomic cation transmembrane transporter activity"/>
    <property type="evidence" value="ECO:0007669"/>
    <property type="project" value="InterPro"/>
</dbReference>
<dbReference type="GO" id="GO:0005886">
    <property type="term" value="C:plasma membrane"/>
    <property type="evidence" value="ECO:0007669"/>
    <property type="project" value="UniProtKB-SubCell"/>
</dbReference>
<keyword evidence="6 7" id="KW-0472">Membrane</keyword>
<evidence type="ECO:0000256" key="2">
    <source>
        <dbReference type="ARBA" id="ARBA00006228"/>
    </source>
</evidence>
<gene>
    <name evidence="8" type="primary">mrpE</name>
    <name evidence="8" type="ORF">Tther_00687</name>
</gene>
<name>A0A554X5U2_9BURK</name>
<dbReference type="AlphaFoldDB" id="A0A554X5U2"/>
<evidence type="ECO:0000256" key="5">
    <source>
        <dbReference type="ARBA" id="ARBA00022989"/>
    </source>
</evidence>
<evidence type="ECO:0000313" key="8">
    <source>
        <dbReference type="EMBL" id="TSE31177.1"/>
    </source>
</evidence>
<dbReference type="RefSeq" id="WP_246098891.1">
    <property type="nucleotide sequence ID" value="NZ_VJOL01000007.1"/>
</dbReference>
<evidence type="ECO:0000256" key="4">
    <source>
        <dbReference type="ARBA" id="ARBA00022692"/>
    </source>
</evidence>
<comment type="subcellular location">
    <subcellularLocation>
        <location evidence="1">Cell membrane</location>
        <topology evidence="1">Multi-pass membrane protein</topology>
    </subcellularLocation>
</comment>
<sequence length="189" mass="20161">MTRLRSVRDAQRAPAAGGGMVAGLFPHPLLSWLLGVAWLLLAGSVAPVHWLAALAIGWAVPRLVRAFLGPANRIAWGPALGLTLRVLWDIVVANVAVARLVLGPTQRLRPAWLRVPLASRHPLVNSLLASIVTTTPGTVSAVVDEQRGVLWVHALDCPDAAAAVREIQQRYEGPLLRIFGVTPARDGGD</sequence>